<dbReference type="Gene3D" id="3.60.21.10">
    <property type="match status" value="1"/>
</dbReference>
<name>A0A0F9F7L3_9ZZZZ</name>
<gene>
    <name evidence="2" type="ORF">LCGC14_2064450</name>
</gene>
<dbReference type="SUPFAM" id="SSF56300">
    <property type="entry name" value="Metallo-dependent phosphatases"/>
    <property type="match status" value="1"/>
</dbReference>
<comment type="caution">
    <text evidence="2">The sequence shown here is derived from an EMBL/GenBank/DDBJ whole genome shotgun (WGS) entry which is preliminary data.</text>
</comment>
<feature type="non-terminal residue" evidence="2">
    <location>
        <position position="1"/>
    </location>
</feature>
<feature type="domain" description="Calcineurin-like phosphoesterase" evidence="1">
    <location>
        <begin position="3"/>
        <end position="197"/>
    </location>
</feature>
<dbReference type="InterPro" id="IPR029052">
    <property type="entry name" value="Metallo-depent_PP-like"/>
</dbReference>
<dbReference type="Pfam" id="PF00149">
    <property type="entry name" value="Metallophos"/>
    <property type="match status" value="1"/>
</dbReference>
<evidence type="ECO:0000259" key="1">
    <source>
        <dbReference type="Pfam" id="PF00149"/>
    </source>
</evidence>
<sequence length="283" mass="32738">HIPTIIVPDIHARMDFFLNLMLQEDITGFSNLQKVARDMLQVVCVGDGFHAERRAVERWASAYEEYMNKYKKHKYIDEEMRESLGVMEMVMEVKSAYSPNFHFLKGNHENISNEYGGGNFPFRKFAYEGAMVFEYVNKFYGPDFLDAYYLFEKNLPVFAIGKSFLISHSEPKTFYDPDDITAYRNSPDVVEGLTWTDNDTAVKGSVARMLDRYIDGENNPRSFYFGGHRAVAGLYNLRADGRYVQIHNPNKFIIALIKPDKDIDLEEDIVEIENNVDKILNNS</sequence>
<protein>
    <recommendedName>
        <fullName evidence="1">Calcineurin-like phosphoesterase domain-containing protein</fullName>
    </recommendedName>
</protein>
<dbReference type="AlphaFoldDB" id="A0A0F9F7L3"/>
<reference evidence="2" key="1">
    <citation type="journal article" date="2015" name="Nature">
        <title>Complex archaea that bridge the gap between prokaryotes and eukaryotes.</title>
        <authorList>
            <person name="Spang A."/>
            <person name="Saw J.H."/>
            <person name="Jorgensen S.L."/>
            <person name="Zaremba-Niedzwiedzka K."/>
            <person name="Martijn J."/>
            <person name="Lind A.E."/>
            <person name="van Eijk R."/>
            <person name="Schleper C."/>
            <person name="Guy L."/>
            <person name="Ettema T.J."/>
        </authorList>
    </citation>
    <scope>NUCLEOTIDE SEQUENCE</scope>
</reference>
<evidence type="ECO:0000313" key="2">
    <source>
        <dbReference type="EMBL" id="KKL74481.1"/>
    </source>
</evidence>
<organism evidence="2">
    <name type="scientific">marine sediment metagenome</name>
    <dbReference type="NCBI Taxonomy" id="412755"/>
    <lineage>
        <taxon>unclassified sequences</taxon>
        <taxon>metagenomes</taxon>
        <taxon>ecological metagenomes</taxon>
    </lineage>
</organism>
<dbReference type="InterPro" id="IPR004843">
    <property type="entry name" value="Calcineurin-like_PHP"/>
</dbReference>
<proteinExistence type="predicted"/>
<accession>A0A0F9F7L3</accession>
<dbReference type="EMBL" id="LAZR01024637">
    <property type="protein sequence ID" value="KKL74481.1"/>
    <property type="molecule type" value="Genomic_DNA"/>
</dbReference>